<dbReference type="GO" id="GO:0009893">
    <property type="term" value="P:positive regulation of metabolic process"/>
    <property type="evidence" value="ECO:0007669"/>
    <property type="project" value="UniProtKB-ARBA"/>
</dbReference>
<accession>A0A2T1KTK2</accession>
<dbReference type="PROSITE" id="PS51257">
    <property type="entry name" value="PROKAR_LIPOPROTEIN"/>
    <property type="match status" value="1"/>
</dbReference>
<dbReference type="Pfam" id="PF02321">
    <property type="entry name" value="OEP"/>
    <property type="match status" value="1"/>
</dbReference>
<keyword evidence="3" id="KW-0472">Membrane</keyword>
<evidence type="ECO:0000256" key="3">
    <source>
        <dbReference type="ARBA" id="ARBA00022452"/>
    </source>
</evidence>
<dbReference type="Gene3D" id="1.20.1600.10">
    <property type="entry name" value="Outer membrane efflux proteins (OEP)"/>
    <property type="match status" value="1"/>
</dbReference>
<dbReference type="InterPro" id="IPR018062">
    <property type="entry name" value="HTH_AraC-typ_CS"/>
</dbReference>
<dbReference type="SUPFAM" id="SSF56954">
    <property type="entry name" value="Outer membrane efflux proteins (OEP)"/>
    <property type="match status" value="1"/>
</dbReference>
<comment type="similarity">
    <text evidence="2">Belongs to the outer membrane factor (OMF) (TC 1.B.17) family.</text>
</comment>
<evidence type="ECO:0000256" key="8">
    <source>
        <dbReference type="SAM" id="SignalP"/>
    </source>
</evidence>
<keyword evidence="7" id="KW-0998">Cell outer membrane</keyword>
<keyword evidence="8" id="KW-0732">Signal</keyword>
<feature type="domain" description="HTH araC/xylS-type" evidence="9">
    <location>
        <begin position="365"/>
        <end position="462"/>
    </location>
</feature>
<evidence type="ECO:0000313" key="10">
    <source>
        <dbReference type="EMBL" id="PSF13428.1"/>
    </source>
</evidence>
<comment type="subcellular location">
    <subcellularLocation>
        <location evidence="1">Cell outer membrane</location>
    </subcellularLocation>
</comment>
<dbReference type="Pfam" id="PF12833">
    <property type="entry name" value="HTH_18"/>
    <property type="match status" value="1"/>
</dbReference>
<evidence type="ECO:0000256" key="4">
    <source>
        <dbReference type="ARBA" id="ARBA00023015"/>
    </source>
</evidence>
<feature type="signal peptide" evidence="8">
    <location>
        <begin position="1"/>
        <end position="28"/>
    </location>
</feature>
<evidence type="ECO:0000256" key="7">
    <source>
        <dbReference type="ARBA" id="ARBA00023237"/>
    </source>
</evidence>
<proteinExistence type="inferred from homology"/>
<dbReference type="PROSITE" id="PS00041">
    <property type="entry name" value="HTH_ARAC_FAMILY_1"/>
    <property type="match status" value="1"/>
</dbReference>
<dbReference type="RefSeq" id="WP_106760998.1">
    <property type="nucleotide sequence ID" value="NZ_PXNP01000009.1"/>
</dbReference>
<protein>
    <submittedName>
        <fullName evidence="10">RND transporter</fullName>
    </submittedName>
</protein>
<dbReference type="GO" id="GO:0003700">
    <property type="term" value="F:DNA-binding transcription factor activity"/>
    <property type="evidence" value="ECO:0007669"/>
    <property type="project" value="InterPro"/>
</dbReference>
<dbReference type="Gene3D" id="1.10.10.60">
    <property type="entry name" value="Homeodomain-like"/>
    <property type="match status" value="1"/>
</dbReference>
<dbReference type="OrthoDB" id="9770517at2"/>
<evidence type="ECO:0000259" key="9">
    <source>
        <dbReference type="PROSITE" id="PS01124"/>
    </source>
</evidence>
<evidence type="ECO:0000313" key="11">
    <source>
        <dbReference type="Proteomes" id="UP000239866"/>
    </source>
</evidence>
<dbReference type="PROSITE" id="PS01124">
    <property type="entry name" value="HTH_ARAC_FAMILY_2"/>
    <property type="match status" value="1"/>
</dbReference>
<sequence length="466" mass="51485">MYRLPCSKVVLTALCCLVIAGCSSLSTRTDYLAQADSERQNVVSKFEMEVGLETAYLNELVNSHDLDALIVEARAANPDFQQTRLSLQILRAQYRATQADQLPDVEAGFVANNTDGLDTAYTGTVSISWELDLWSKISDEASAAASDVAEQLALYQAARDTLAAEVMQGWLKLVNLNRSVAIEKQRAELLEKNEQWILQRYRSGLGDLEDLDSAQSSAASARATLIAVQESLQQQQRALNLLLGRSQASTVISADYPQVLLPLSDLAEQTLQRRPDLKAAYMAIRANDFRTSVAYKDMLPSINLETALSETGTSPSDALLRNPVWSLLGQLTAPLSRLHEFYYELLKGEAGHSFRNAFGVGNEIARSIEFLSSNLDKTVTIEDLADQAGMSRAVFHRKFKQATNMSPIQFLKSMRLNKAAMKIAEGQNVSVAAMDVGYLSSSQFSREFKRLYGLSPKQWSQTEKAS</sequence>
<dbReference type="InterPro" id="IPR018060">
    <property type="entry name" value="HTH_AraC"/>
</dbReference>
<dbReference type="AlphaFoldDB" id="A0A2T1KTK2"/>
<keyword evidence="3" id="KW-1134">Transmembrane beta strand</keyword>
<dbReference type="Gene3D" id="2.20.200.10">
    <property type="entry name" value="Outer membrane efflux proteins (OEP)"/>
    <property type="match status" value="1"/>
</dbReference>
<dbReference type="InterPro" id="IPR010131">
    <property type="entry name" value="MdtP/NodT-like"/>
</dbReference>
<keyword evidence="4" id="KW-0805">Transcription regulation</keyword>
<dbReference type="SUPFAM" id="SSF46689">
    <property type="entry name" value="Homeodomain-like"/>
    <property type="match status" value="2"/>
</dbReference>
<dbReference type="InterPro" id="IPR003423">
    <property type="entry name" value="OMP_efflux"/>
</dbReference>
<keyword evidence="5" id="KW-0238">DNA-binding</keyword>
<dbReference type="InterPro" id="IPR009057">
    <property type="entry name" value="Homeodomain-like_sf"/>
</dbReference>
<dbReference type="GO" id="GO:0015562">
    <property type="term" value="F:efflux transmembrane transporter activity"/>
    <property type="evidence" value="ECO:0007669"/>
    <property type="project" value="InterPro"/>
</dbReference>
<dbReference type="PANTHER" id="PTHR30203">
    <property type="entry name" value="OUTER MEMBRANE CATION EFFLUX PROTEIN"/>
    <property type="match status" value="1"/>
</dbReference>
<dbReference type="GO" id="GO:0043565">
    <property type="term" value="F:sequence-specific DNA binding"/>
    <property type="evidence" value="ECO:0007669"/>
    <property type="project" value="InterPro"/>
</dbReference>
<evidence type="ECO:0000256" key="2">
    <source>
        <dbReference type="ARBA" id="ARBA00007613"/>
    </source>
</evidence>
<keyword evidence="3" id="KW-0812">Transmembrane</keyword>
<keyword evidence="6" id="KW-0804">Transcription</keyword>
<comment type="caution">
    <text evidence="10">The sequence shown here is derived from an EMBL/GenBank/DDBJ whole genome shotgun (WGS) entry which is preliminary data.</text>
</comment>
<dbReference type="EMBL" id="PXNP01000009">
    <property type="protein sequence ID" value="PSF13428.1"/>
    <property type="molecule type" value="Genomic_DNA"/>
</dbReference>
<dbReference type="Proteomes" id="UP000239866">
    <property type="component" value="Unassembled WGS sequence"/>
</dbReference>
<dbReference type="SMART" id="SM00342">
    <property type="entry name" value="HTH_ARAC"/>
    <property type="match status" value="1"/>
</dbReference>
<organism evidence="10 11">
    <name type="scientific">Marinobacter fuscus</name>
    <dbReference type="NCBI Taxonomy" id="2109942"/>
    <lineage>
        <taxon>Bacteria</taxon>
        <taxon>Pseudomonadati</taxon>
        <taxon>Pseudomonadota</taxon>
        <taxon>Gammaproteobacteria</taxon>
        <taxon>Pseudomonadales</taxon>
        <taxon>Marinobacteraceae</taxon>
        <taxon>Marinobacter</taxon>
    </lineage>
</organism>
<gene>
    <name evidence="10" type="ORF">C7H09_02115</name>
</gene>
<evidence type="ECO:0000256" key="6">
    <source>
        <dbReference type="ARBA" id="ARBA00023163"/>
    </source>
</evidence>
<evidence type="ECO:0000256" key="5">
    <source>
        <dbReference type="ARBA" id="ARBA00023125"/>
    </source>
</evidence>
<evidence type="ECO:0000256" key="1">
    <source>
        <dbReference type="ARBA" id="ARBA00004442"/>
    </source>
</evidence>
<keyword evidence="11" id="KW-1185">Reference proteome</keyword>
<name>A0A2T1KTK2_9GAMM</name>
<reference evidence="10 11" key="1">
    <citation type="submission" date="2018-03" db="EMBL/GenBank/DDBJ databases">
        <title>Marinobacter brunus sp. nov., a marine bacterium of Gamma-proteobacteria isolated from the surface seawater of the South China Sea.</title>
        <authorList>
            <person name="Cheng H."/>
            <person name="Wu Y.-H."/>
            <person name="Xamxidin M."/>
            <person name="Xu X.-W."/>
        </authorList>
    </citation>
    <scope>NUCLEOTIDE SEQUENCE [LARGE SCALE GENOMIC DNA]</scope>
    <source>
        <strain evidence="10 11">NH169-3</strain>
    </source>
</reference>
<feature type="chain" id="PRO_5015692625" evidence="8">
    <location>
        <begin position="29"/>
        <end position="466"/>
    </location>
</feature>